<gene>
    <name evidence="2" type="ORF">M0651_07130</name>
</gene>
<dbReference type="Proteomes" id="UP001139534">
    <property type="component" value="Unassembled WGS sequence"/>
</dbReference>
<evidence type="ECO:0000256" key="1">
    <source>
        <dbReference type="SAM" id="SignalP"/>
    </source>
</evidence>
<name>A0A9X2BNK5_9BACL</name>
<keyword evidence="3" id="KW-1185">Reference proteome</keyword>
<proteinExistence type="predicted"/>
<evidence type="ECO:0000313" key="3">
    <source>
        <dbReference type="Proteomes" id="UP001139534"/>
    </source>
</evidence>
<reference evidence="2" key="1">
    <citation type="submission" date="2022-04" db="EMBL/GenBank/DDBJ databases">
        <authorList>
            <person name="Seo M.-J."/>
        </authorList>
    </citation>
    <scope>NUCLEOTIDE SEQUENCE</scope>
    <source>
        <strain evidence="2">MBLB2552</strain>
    </source>
</reference>
<dbReference type="PROSITE" id="PS51257">
    <property type="entry name" value="PROKAR_LIPOPROTEIN"/>
    <property type="match status" value="1"/>
</dbReference>
<keyword evidence="1" id="KW-0732">Signal</keyword>
<sequence>MKHRILRTLVWLMICVMMLSGCGGRPQTQTIIIPDTDEGQNSGGQTGPFEVQKIYRMKLAAKGGLIGWSGADTLLGYFGGAGGSQSLQEIKPPYDNLLQVLEVGYKQFVFDLSPDGQRITAMEENNGKFDLKLLSLADGKEQKISTFDPPQLNSKWFTWSDNSRYLSFASYTTQPASKGQSDIVVYDTQNGTQVNYLISIPEGSRAALYSSVHVADDGNSAFLLNQRMDEIWIIVGTLIDGEFTAQYEHELIGDGQAAWMNDDQVAFLGSDGTLYTYDLRNEAVTVLLDSAFSFKLSGDHQYVAYSKVDGTLFAGKLQGNNVLNAKPIYQGILPSEMAWSPDNRRLLIFGGRSLLKGKPEPVEVQNPETSIQSPEWLPFIIEFK</sequence>
<feature type="chain" id="PRO_5040779689" description="Lipoprotein" evidence="1">
    <location>
        <begin position="24"/>
        <end position="384"/>
    </location>
</feature>
<dbReference type="AlphaFoldDB" id="A0A9X2BNK5"/>
<comment type="caution">
    <text evidence="2">The sequence shown here is derived from an EMBL/GenBank/DDBJ whole genome shotgun (WGS) entry which is preliminary data.</text>
</comment>
<feature type="signal peptide" evidence="1">
    <location>
        <begin position="1"/>
        <end position="23"/>
    </location>
</feature>
<dbReference type="RefSeq" id="WP_248551151.1">
    <property type="nucleotide sequence ID" value="NZ_JALPRK010000004.1"/>
</dbReference>
<accession>A0A9X2BNK5</accession>
<evidence type="ECO:0008006" key="4">
    <source>
        <dbReference type="Google" id="ProtNLM"/>
    </source>
</evidence>
<evidence type="ECO:0000313" key="2">
    <source>
        <dbReference type="EMBL" id="MCK8486949.1"/>
    </source>
</evidence>
<protein>
    <recommendedName>
        <fullName evidence="4">Lipoprotein</fullName>
    </recommendedName>
</protein>
<dbReference type="InterPro" id="IPR011042">
    <property type="entry name" value="6-blade_b-propeller_TolB-like"/>
</dbReference>
<dbReference type="Gene3D" id="2.120.10.30">
    <property type="entry name" value="TolB, C-terminal domain"/>
    <property type="match status" value="1"/>
</dbReference>
<organism evidence="2 3">
    <name type="scientific">Paenibacillus mellifer</name>
    <dbReference type="NCBI Taxonomy" id="2937794"/>
    <lineage>
        <taxon>Bacteria</taxon>
        <taxon>Bacillati</taxon>
        <taxon>Bacillota</taxon>
        <taxon>Bacilli</taxon>
        <taxon>Bacillales</taxon>
        <taxon>Paenibacillaceae</taxon>
        <taxon>Paenibacillus</taxon>
    </lineage>
</organism>
<dbReference type="SUPFAM" id="SSF69304">
    <property type="entry name" value="Tricorn protease N-terminal domain"/>
    <property type="match status" value="1"/>
</dbReference>
<dbReference type="EMBL" id="JALPRK010000004">
    <property type="protein sequence ID" value="MCK8486949.1"/>
    <property type="molecule type" value="Genomic_DNA"/>
</dbReference>